<proteinExistence type="predicted"/>
<organism evidence="1 2">
    <name type="scientific">Streptococcus phocae</name>
    <dbReference type="NCBI Taxonomy" id="119224"/>
    <lineage>
        <taxon>Bacteria</taxon>
        <taxon>Bacillati</taxon>
        <taxon>Bacillota</taxon>
        <taxon>Bacilli</taxon>
        <taxon>Lactobacillales</taxon>
        <taxon>Streptococcaceae</taxon>
        <taxon>Streptococcus</taxon>
    </lineage>
</organism>
<dbReference type="Pfam" id="PF07104">
    <property type="entry name" value="DUF1366"/>
    <property type="match status" value="1"/>
</dbReference>
<comment type="caution">
    <text evidence="1">The sequence shown here is derived from an EMBL/GenBank/DDBJ whole genome shotgun (WGS) entry which is preliminary data.</text>
</comment>
<reference evidence="1 2" key="1">
    <citation type="submission" date="2015-08" db="EMBL/GenBank/DDBJ databases">
        <title>Genome sequence of Streptococcus phocae subsp. phocae ATCC 51973T isolated from liver specimen obtained from seal.</title>
        <authorList>
            <person name="Avendano-Herrera R."/>
        </authorList>
    </citation>
    <scope>NUCLEOTIDE SEQUENCE [LARGE SCALE GENOMIC DNA]</scope>
    <source>
        <strain evidence="1 2">ATCC 51973</strain>
    </source>
</reference>
<gene>
    <name evidence="1" type="ORF">AKK44_07225</name>
</gene>
<evidence type="ECO:0000313" key="2">
    <source>
        <dbReference type="Proteomes" id="UP000049578"/>
    </source>
</evidence>
<evidence type="ECO:0008006" key="3">
    <source>
        <dbReference type="Google" id="ProtNLM"/>
    </source>
</evidence>
<dbReference type="EMBL" id="LHQM01000033">
    <property type="protein sequence ID" value="KPJ21950.1"/>
    <property type="molecule type" value="Genomic_DNA"/>
</dbReference>
<dbReference type="PATRIC" id="fig|119224.3.peg.1186"/>
<dbReference type="InterPro" id="IPR009796">
    <property type="entry name" value="DUF1366"/>
</dbReference>
<name>A0A0P6SQK6_9STRE</name>
<keyword evidence="2" id="KW-1185">Reference proteome</keyword>
<dbReference type="Proteomes" id="UP000049578">
    <property type="component" value="Unassembled WGS sequence"/>
</dbReference>
<dbReference type="AlphaFoldDB" id="A0A0P6SQK6"/>
<accession>A0A0P6SQK6</accession>
<protein>
    <recommendedName>
        <fullName evidence="3">Phage protein</fullName>
    </recommendedName>
</protein>
<evidence type="ECO:0000313" key="1">
    <source>
        <dbReference type="EMBL" id="KPJ21950.1"/>
    </source>
</evidence>
<dbReference type="STRING" id="119224.AKK44_07225"/>
<sequence length="206" mass="22955">MKKLEATKPYPQYDEHGEVEATFTGVSGADGLFIPMLIKKDLTKASESEVVDAVLEEFFKQYYVERAMGEAIEKVNDLEKTTKKVDKAAKGAQALAVDAKARAEHLEKMTRVQAIFMLTSGLSLDPDVYRNMLELIEKPVEGTTYQPFDIFAIEDTDYEPSLNEGKLAFVQVLSEFTYNNEDAKALKAKAEDGEMFVANYGDLAKG</sequence>